<dbReference type="GO" id="GO:0008375">
    <property type="term" value="F:acetylglucosaminyltransferase activity"/>
    <property type="evidence" value="ECO:0007669"/>
    <property type="project" value="TreeGrafter"/>
</dbReference>
<comment type="caution">
    <text evidence="4">The sequence shown here is derived from an EMBL/GenBank/DDBJ whole genome shotgun (WGS) entry which is preliminary data.</text>
</comment>
<keyword evidence="2" id="KW-0812">Transmembrane</keyword>
<name>A0AAN8IZF3_PATCE</name>
<dbReference type="PANTHER" id="PTHR11062:SF129">
    <property type="entry name" value="EXOSTOSIN-1"/>
    <property type="match status" value="1"/>
</dbReference>
<dbReference type="EMBL" id="JAZGQO010000018">
    <property type="protein sequence ID" value="KAK6167914.1"/>
    <property type="molecule type" value="Genomic_DNA"/>
</dbReference>
<evidence type="ECO:0000256" key="2">
    <source>
        <dbReference type="SAM" id="Phobius"/>
    </source>
</evidence>
<dbReference type="Pfam" id="PF03016">
    <property type="entry name" value="Exostosin_GT47"/>
    <property type="match status" value="1"/>
</dbReference>
<dbReference type="Proteomes" id="UP001347796">
    <property type="component" value="Unassembled WGS sequence"/>
</dbReference>
<evidence type="ECO:0000256" key="1">
    <source>
        <dbReference type="ARBA" id="ARBA00010271"/>
    </source>
</evidence>
<dbReference type="AlphaFoldDB" id="A0AAN8IZF3"/>
<reference evidence="4 5" key="1">
    <citation type="submission" date="2024-01" db="EMBL/GenBank/DDBJ databases">
        <title>The genome of the rayed Mediterranean limpet Patella caerulea (Linnaeus, 1758).</title>
        <authorList>
            <person name="Anh-Thu Weber A."/>
            <person name="Halstead-Nussloch G."/>
        </authorList>
    </citation>
    <scope>NUCLEOTIDE SEQUENCE [LARGE SCALE GENOMIC DNA]</scope>
    <source>
        <strain evidence="4">AATW-2023a</strain>
        <tissue evidence="4">Whole specimen</tissue>
    </source>
</reference>
<dbReference type="InterPro" id="IPR040911">
    <property type="entry name" value="Exostosin_GT47"/>
</dbReference>
<organism evidence="4 5">
    <name type="scientific">Patella caerulea</name>
    <name type="common">Rayed Mediterranean limpet</name>
    <dbReference type="NCBI Taxonomy" id="87958"/>
    <lineage>
        <taxon>Eukaryota</taxon>
        <taxon>Metazoa</taxon>
        <taxon>Spiralia</taxon>
        <taxon>Lophotrochozoa</taxon>
        <taxon>Mollusca</taxon>
        <taxon>Gastropoda</taxon>
        <taxon>Patellogastropoda</taxon>
        <taxon>Patelloidea</taxon>
        <taxon>Patellidae</taxon>
        <taxon>Patella</taxon>
    </lineage>
</organism>
<evidence type="ECO:0000313" key="4">
    <source>
        <dbReference type="EMBL" id="KAK6167914.1"/>
    </source>
</evidence>
<proteinExistence type="inferred from homology"/>
<dbReference type="GO" id="GO:0005794">
    <property type="term" value="C:Golgi apparatus"/>
    <property type="evidence" value="ECO:0007669"/>
    <property type="project" value="TreeGrafter"/>
</dbReference>
<protein>
    <recommendedName>
        <fullName evidence="3">Exostosin GT47 domain-containing protein</fullName>
    </recommendedName>
</protein>
<dbReference type="InterPro" id="IPR004263">
    <property type="entry name" value="Exostosin"/>
</dbReference>
<accession>A0AAN8IZF3</accession>
<evidence type="ECO:0000259" key="3">
    <source>
        <dbReference type="Pfam" id="PF03016"/>
    </source>
</evidence>
<keyword evidence="2" id="KW-0472">Membrane</keyword>
<dbReference type="GO" id="GO:0015020">
    <property type="term" value="F:glucuronosyltransferase activity"/>
    <property type="evidence" value="ECO:0007669"/>
    <property type="project" value="TreeGrafter"/>
</dbReference>
<comment type="similarity">
    <text evidence="1">Belongs to the glycosyltransferase 47 family.</text>
</comment>
<dbReference type="GO" id="GO:0015012">
    <property type="term" value="P:heparan sulfate proteoglycan biosynthetic process"/>
    <property type="evidence" value="ECO:0007669"/>
    <property type="project" value="UniProtKB-ARBA"/>
</dbReference>
<gene>
    <name evidence="4" type="ORF">SNE40_021838</name>
</gene>
<keyword evidence="5" id="KW-1185">Reference proteome</keyword>
<feature type="domain" description="Exostosin GT47" evidence="3">
    <location>
        <begin position="86"/>
        <end position="292"/>
    </location>
</feature>
<feature type="transmembrane region" description="Helical" evidence="2">
    <location>
        <begin position="6"/>
        <end position="24"/>
    </location>
</feature>
<dbReference type="PANTHER" id="PTHR11062">
    <property type="entry name" value="EXOSTOSIN HEPARAN SULFATE GLYCOSYLTRANSFERASE -RELATED"/>
    <property type="match status" value="1"/>
</dbReference>
<evidence type="ECO:0000313" key="5">
    <source>
        <dbReference type="Proteomes" id="UP001347796"/>
    </source>
</evidence>
<keyword evidence="2" id="KW-1133">Transmembrane helix</keyword>
<sequence length="297" mass="34314">MQAIQRYILVTVCGIFVILGYVCLNRLSHVGQRRNGPKILRSYVDWGDFSFNEDLHMSTKFRRSVPSQTYRQRCRMSSCFDFSLCENGFKVYVYPSWKNVVSDTFSQILTAIEQSRYYTNDPKQACLFIPNVDTLDQDKLSHDFVHDVQTKLSALPYWNNGRNHIIFNIFSGTWPDYTENVGFDFGEAILAKASLSVSKFRYGFDISFPLVAKDHVLKGGDKGYLYSSSNNIPSPREYLLAFKGKRYLTGKGSETRNSLYHVHNGKDVVLLTTCRHGKSWEKNKDARCDEDNREYDK</sequence>